<dbReference type="EMBL" id="CM000841">
    <property type="protein sequence ID" value="KRH43891.1"/>
    <property type="molecule type" value="Genomic_DNA"/>
</dbReference>
<dbReference type="HOGENOM" id="CLU_001724_6_0_1"/>
<dbReference type="AlphaFoldDB" id="K7L7D4"/>
<name>K7L7D4_SOYBN</name>
<dbReference type="Gene3D" id="3.40.50.2000">
    <property type="entry name" value="Glycogen Phosphorylase B"/>
    <property type="match status" value="1"/>
</dbReference>
<dbReference type="PANTHER" id="PTHR11926:SF1188">
    <property type="entry name" value="FAMILY PROTEIN, PUTATIVE-RELATED"/>
    <property type="match status" value="1"/>
</dbReference>
<dbReference type="EnsemblPlants" id="KRH43891">
    <property type="protein sequence ID" value="KRH43891"/>
    <property type="gene ID" value="GLYMA_08G178300"/>
</dbReference>
<evidence type="ECO:0000256" key="1">
    <source>
        <dbReference type="ARBA" id="ARBA00009995"/>
    </source>
</evidence>
<comment type="similarity">
    <text evidence="1">Belongs to the UDP-glycosyltransferase family.</text>
</comment>
<reference evidence="2" key="3">
    <citation type="submission" date="2018-07" db="EMBL/GenBank/DDBJ databases">
        <title>WGS assembly of Glycine max.</title>
        <authorList>
            <person name="Schmutz J."/>
            <person name="Cannon S."/>
            <person name="Schlueter J."/>
            <person name="Ma J."/>
            <person name="Mitros T."/>
            <person name="Nelson W."/>
            <person name="Hyten D."/>
            <person name="Song Q."/>
            <person name="Thelen J."/>
            <person name="Cheng J."/>
            <person name="Xu D."/>
            <person name="Hellsten U."/>
            <person name="May G."/>
            <person name="Yu Y."/>
            <person name="Sakurai T."/>
            <person name="Umezawa T."/>
            <person name="Bhattacharyya M."/>
            <person name="Sandhu D."/>
            <person name="Valliyodan B."/>
            <person name="Lindquist E."/>
            <person name="Peto M."/>
            <person name="Grant D."/>
            <person name="Shu S."/>
            <person name="Goodstein D."/>
            <person name="Barry K."/>
            <person name="Futrell-Griggs M."/>
            <person name="Abernathy B."/>
            <person name="Du J."/>
            <person name="Tian Z."/>
            <person name="Zhu L."/>
            <person name="Gill N."/>
            <person name="Joshi T."/>
            <person name="Libault M."/>
            <person name="Sethuraman A."/>
            <person name="Zhang X."/>
            <person name="Shinozaki K."/>
            <person name="Nguyen H."/>
            <person name="Wing R."/>
            <person name="Cregan P."/>
            <person name="Specht J."/>
            <person name="Grimwood J."/>
            <person name="Rokhsar D."/>
            <person name="Stacey G."/>
            <person name="Shoemaker R."/>
            <person name="Jackson S."/>
        </authorList>
    </citation>
    <scope>NUCLEOTIDE SEQUENCE</scope>
    <source>
        <tissue evidence="2">Callus</tissue>
    </source>
</reference>
<dbReference type="eggNOG" id="KOG1192">
    <property type="taxonomic scope" value="Eukaryota"/>
</dbReference>
<dbReference type="InParanoid" id="K7L7D4"/>
<dbReference type="PANTHER" id="PTHR11926">
    <property type="entry name" value="GLUCOSYL/GLUCURONOSYL TRANSFERASES"/>
    <property type="match status" value="1"/>
</dbReference>
<dbReference type="SUPFAM" id="SSF53756">
    <property type="entry name" value="UDP-Glycosyltransferase/glycogen phosphorylase"/>
    <property type="match status" value="1"/>
</dbReference>
<dbReference type="SMR" id="K7L7D4"/>
<sequence>MSDIVNLFDCCITIVIVLLQRQQNFSWLHHGLRHISNNNLLILSKLLHLRGFLITFVHTEYNHKRFLKSRSFNALHGSPDFRFETIPDGLPPPLDADADGDVSQDVPSLCDSIRKNFLQPFRDLLARLNHSATDGLIPSVTCLVSDGSMASFTVRAAQELAVPNVICWPASACSFLSLINIPALVEKGLIPLKDESYLTNGYLDSKVEWIPGMQNFRLKDIPDSKVEGRSKVS</sequence>
<reference evidence="3" key="2">
    <citation type="submission" date="2018-02" db="UniProtKB">
        <authorList>
            <consortium name="EnsemblPlants"/>
        </authorList>
    </citation>
    <scope>IDENTIFICATION</scope>
    <source>
        <strain evidence="3">Williams 82</strain>
    </source>
</reference>
<reference evidence="2 3" key="1">
    <citation type="journal article" date="2010" name="Nature">
        <title>Genome sequence of the palaeopolyploid soybean.</title>
        <authorList>
            <person name="Schmutz J."/>
            <person name="Cannon S.B."/>
            <person name="Schlueter J."/>
            <person name="Ma J."/>
            <person name="Mitros T."/>
            <person name="Nelson W."/>
            <person name="Hyten D.L."/>
            <person name="Song Q."/>
            <person name="Thelen J.J."/>
            <person name="Cheng J."/>
            <person name="Xu D."/>
            <person name="Hellsten U."/>
            <person name="May G.D."/>
            <person name="Yu Y."/>
            <person name="Sakurai T."/>
            <person name="Umezawa T."/>
            <person name="Bhattacharyya M.K."/>
            <person name="Sandhu D."/>
            <person name="Valliyodan B."/>
            <person name="Lindquist E."/>
            <person name="Peto M."/>
            <person name="Grant D."/>
            <person name="Shu S."/>
            <person name="Goodstein D."/>
            <person name="Barry K."/>
            <person name="Futrell-Griggs M."/>
            <person name="Abernathy B."/>
            <person name="Du J."/>
            <person name="Tian Z."/>
            <person name="Zhu L."/>
            <person name="Gill N."/>
            <person name="Joshi T."/>
            <person name="Libault M."/>
            <person name="Sethuraman A."/>
            <person name="Zhang X.-C."/>
            <person name="Shinozaki K."/>
            <person name="Nguyen H.T."/>
            <person name="Wing R.A."/>
            <person name="Cregan P."/>
            <person name="Specht J."/>
            <person name="Grimwood J."/>
            <person name="Rokhsar D."/>
            <person name="Stacey G."/>
            <person name="Shoemaker R.C."/>
            <person name="Jackson S.A."/>
        </authorList>
    </citation>
    <scope>NUCLEOTIDE SEQUENCE [LARGE SCALE GENOMIC DNA]</scope>
    <source>
        <strain evidence="3">cv. Williams 82</strain>
        <tissue evidence="2">Callus</tissue>
    </source>
</reference>
<dbReference type="OMA" id="CCITIVI"/>
<dbReference type="PaxDb" id="3847-GLYMA08G19016.1"/>
<accession>K7L7D4</accession>
<evidence type="ECO:0000313" key="2">
    <source>
        <dbReference type="EMBL" id="KRH43891.1"/>
    </source>
</evidence>
<dbReference type="Gramene" id="KRH43891">
    <property type="protein sequence ID" value="KRH43891"/>
    <property type="gene ID" value="GLYMA_08G178300"/>
</dbReference>
<dbReference type="Proteomes" id="UP000008827">
    <property type="component" value="Chromosome 8"/>
</dbReference>
<evidence type="ECO:0000313" key="4">
    <source>
        <dbReference type="Proteomes" id="UP000008827"/>
    </source>
</evidence>
<evidence type="ECO:0000313" key="3">
    <source>
        <dbReference type="EnsemblPlants" id="KRH43891"/>
    </source>
</evidence>
<protein>
    <submittedName>
        <fullName evidence="2 3">Uncharacterized protein</fullName>
    </submittedName>
</protein>
<organism evidence="3">
    <name type="scientific">Glycine max</name>
    <name type="common">Soybean</name>
    <name type="synonym">Glycine hispida</name>
    <dbReference type="NCBI Taxonomy" id="3847"/>
    <lineage>
        <taxon>Eukaryota</taxon>
        <taxon>Viridiplantae</taxon>
        <taxon>Streptophyta</taxon>
        <taxon>Embryophyta</taxon>
        <taxon>Tracheophyta</taxon>
        <taxon>Spermatophyta</taxon>
        <taxon>Magnoliopsida</taxon>
        <taxon>eudicotyledons</taxon>
        <taxon>Gunneridae</taxon>
        <taxon>Pentapetalae</taxon>
        <taxon>rosids</taxon>
        <taxon>fabids</taxon>
        <taxon>Fabales</taxon>
        <taxon>Fabaceae</taxon>
        <taxon>Papilionoideae</taxon>
        <taxon>50 kb inversion clade</taxon>
        <taxon>NPAAA clade</taxon>
        <taxon>indigoferoid/millettioid clade</taxon>
        <taxon>Phaseoleae</taxon>
        <taxon>Glycine</taxon>
        <taxon>Glycine subgen. Soja</taxon>
    </lineage>
</organism>
<proteinExistence type="inferred from homology"/>
<keyword evidence="4" id="KW-1185">Reference proteome</keyword>
<gene>
    <name evidence="2" type="ORF">GLYMA_08G178300</name>
</gene>